<dbReference type="SMART" id="SM00345">
    <property type="entry name" value="HTH_GNTR"/>
    <property type="match status" value="1"/>
</dbReference>
<dbReference type="SUPFAM" id="SSF46785">
    <property type="entry name" value="Winged helix' DNA-binding domain"/>
    <property type="match status" value="1"/>
</dbReference>
<dbReference type="OrthoDB" id="7173258at2"/>
<evidence type="ECO:0000313" key="5">
    <source>
        <dbReference type="EMBL" id="EAU48399.1"/>
    </source>
</evidence>
<dbReference type="CDD" id="cd07377">
    <property type="entry name" value="WHTH_GntR"/>
    <property type="match status" value="1"/>
</dbReference>
<keyword evidence="1" id="KW-0805">Transcription regulation</keyword>
<accession>Q0FX03</accession>
<dbReference type="SMART" id="SM00866">
    <property type="entry name" value="UTRA"/>
    <property type="match status" value="1"/>
</dbReference>
<dbReference type="SUPFAM" id="SSF64288">
    <property type="entry name" value="Chorismate lyase-like"/>
    <property type="match status" value="1"/>
</dbReference>
<proteinExistence type="predicted"/>
<keyword evidence="2" id="KW-0238">DNA-binding</keyword>
<dbReference type="PRINTS" id="PR00035">
    <property type="entry name" value="HTHGNTR"/>
</dbReference>
<dbReference type="EMBL" id="AATQ01000001">
    <property type="protein sequence ID" value="EAU48399.1"/>
    <property type="molecule type" value="Genomic_DNA"/>
</dbReference>
<evidence type="ECO:0000256" key="1">
    <source>
        <dbReference type="ARBA" id="ARBA00023015"/>
    </source>
</evidence>
<keyword evidence="6" id="KW-1185">Reference proteome</keyword>
<dbReference type="InterPro" id="IPR011663">
    <property type="entry name" value="UTRA"/>
</dbReference>
<evidence type="ECO:0000259" key="4">
    <source>
        <dbReference type="PROSITE" id="PS50949"/>
    </source>
</evidence>
<dbReference type="GO" id="GO:0003700">
    <property type="term" value="F:DNA-binding transcription factor activity"/>
    <property type="evidence" value="ECO:0007669"/>
    <property type="project" value="InterPro"/>
</dbReference>
<dbReference type="Gene3D" id="1.10.10.10">
    <property type="entry name" value="Winged helix-like DNA-binding domain superfamily/Winged helix DNA-binding domain"/>
    <property type="match status" value="1"/>
</dbReference>
<dbReference type="Pfam" id="PF07702">
    <property type="entry name" value="UTRA"/>
    <property type="match status" value="1"/>
</dbReference>
<dbReference type="Gene3D" id="3.40.1410.10">
    <property type="entry name" value="Chorismate lyase-like"/>
    <property type="match status" value="1"/>
</dbReference>
<dbReference type="eggNOG" id="COG2188">
    <property type="taxonomic scope" value="Bacteria"/>
</dbReference>
<sequence>MRNRIMLDQEEVTPKHHQAYLLLRQRIEDGVYPVDKPMPSEPELTAMFGVSRITIRRALERLQSEGLISRARGRGTFPLELPRKTTSVGAEISGNFDNLVAMGLKSRARLIEFAYVTPPEDIRTALDLTPDAKVQRAVRVRSADDKPFSHLTTYVPREIGQNFSSADLEARPLLLLLEAQGHRIHSATQALSARLADHQVAQVLEVSPGSALLCIRRLVRDATGKPVEYLEGLYRPDMYEYSQNLLRDENLDGVAWTPRD</sequence>
<dbReference type="STRING" id="314265.R2601_02463"/>
<dbReference type="PROSITE" id="PS50949">
    <property type="entry name" value="HTH_GNTR"/>
    <property type="match status" value="1"/>
</dbReference>
<dbReference type="InterPro" id="IPR036388">
    <property type="entry name" value="WH-like_DNA-bd_sf"/>
</dbReference>
<dbReference type="InterPro" id="IPR028978">
    <property type="entry name" value="Chorismate_lyase_/UTRA_dom_sf"/>
</dbReference>
<comment type="caution">
    <text evidence="5">The sequence shown here is derived from an EMBL/GenBank/DDBJ whole genome shotgun (WGS) entry which is preliminary data.</text>
</comment>
<evidence type="ECO:0000313" key="6">
    <source>
        <dbReference type="Proteomes" id="UP000006230"/>
    </source>
</evidence>
<gene>
    <name evidence="5" type="ORF">R2601_02463</name>
</gene>
<dbReference type="Pfam" id="PF00392">
    <property type="entry name" value="GntR"/>
    <property type="match status" value="1"/>
</dbReference>
<protein>
    <submittedName>
        <fullName evidence="5">Putative GntR-family transcriptional regulator</fullName>
    </submittedName>
</protein>
<dbReference type="RefSeq" id="WP_007801792.1">
    <property type="nucleotide sequence ID" value="NZ_DS022277.1"/>
</dbReference>
<dbReference type="InterPro" id="IPR050679">
    <property type="entry name" value="Bact_HTH_transcr_reg"/>
</dbReference>
<dbReference type="InterPro" id="IPR000524">
    <property type="entry name" value="Tscrpt_reg_HTH_GntR"/>
</dbReference>
<keyword evidence="3" id="KW-0804">Transcription</keyword>
<dbReference type="GO" id="GO:0045892">
    <property type="term" value="P:negative regulation of DNA-templated transcription"/>
    <property type="evidence" value="ECO:0007669"/>
    <property type="project" value="TreeGrafter"/>
</dbReference>
<name>Q0FX03_SALBH</name>
<reference evidence="5 6" key="1">
    <citation type="journal article" date="2010" name="J. Bacteriol.">
        <title>Genome sequences of Pelagibaca bermudensis HTCC2601T and Maritimibacter alkaliphilus HTCC2654T, the type strains of two marine Roseobacter genera.</title>
        <authorList>
            <person name="Thrash J.C."/>
            <person name="Cho J.C."/>
            <person name="Ferriera S."/>
            <person name="Johnson J."/>
            <person name="Vergin K.L."/>
            <person name="Giovannoni S.J."/>
        </authorList>
    </citation>
    <scope>NUCLEOTIDE SEQUENCE [LARGE SCALE GENOMIC DNA]</scope>
    <source>
        <strain evidence="6">DSM 26914 / JCM 13377 / KCTC 12554 / HTCC2601</strain>
    </source>
</reference>
<dbReference type="HOGENOM" id="CLU_063236_2_2_5"/>
<dbReference type="GO" id="GO:0003677">
    <property type="term" value="F:DNA binding"/>
    <property type="evidence" value="ECO:0007669"/>
    <property type="project" value="UniProtKB-KW"/>
</dbReference>
<dbReference type="PANTHER" id="PTHR44846:SF1">
    <property type="entry name" value="MANNOSYL-D-GLYCERATE TRANSPORT_METABOLISM SYSTEM REPRESSOR MNGR-RELATED"/>
    <property type="match status" value="1"/>
</dbReference>
<evidence type="ECO:0000256" key="3">
    <source>
        <dbReference type="ARBA" id="ARBA00023163"/>
    </source>
</evidence>
<dbReference type="InterPro" id="IPR036390">
    <property type="entry name" value="WH_DNA-bd_sf"/>
</dbReference>
<dbReference type="AlphaFoldDB" id="Q0FX03"/>
<dbReference type="Proteomes" id="UP000006230">
    <property type="component" value="Unassembled WGS sequence"/>
</dbReference>
<feature type="domain" description="HTH gntR-type" evidence="4">
    <location>
        <begin position="13"/>
        <end position="81"/>
    </location>
</feature>
<evidence type="ECO:0000256" key="2">
    <source>
        <dbReference type="ARBA" id="ARBA00023125"/>
    </source>
</evidence>
<organism evidence="5 6">
    <name type="scientific">Salipiger bermudensis (strain DSM 26914 / JCM 13377 / KCTC 12554 / HTCC2601)</name>
    <name type="common">Pelagibaca bermudensis</name>
    <dbReference type="NCBI Taxonomy" id="314265"/>
    <lineage>
        <taxon>Bacteria</taxon>
        <taxon>Pseudomonadati</taxon>
        <taxon>Pseudomonadota</taxon>
        <taxon>Alphaproteobacteria</taxon>
        <taxon>Rhodobacterales</taxon>
        <taxon>Roseobacteraceae</taxon>
        <taxon>Salipiger</taxon>
    </lineage>
</organism>
<dbReference type="PANTHER" id="PTHR44846">
    <property type="entry name" value="MANNOSYL-D-GLYCERATE TRANSPORT/METABOLISM SYSTEM REPRESSOR MNGR-RELATED"/>
    <property type="match status" value="1"/>
</dbReference>